<feature type="compositionally biased region" description="Polar residues" evidence="1">
    <location>
        <begin position="1351"/>
        <end position="1360"/>
    </location>
</feature>
<organism evidence="2 3">
    <name type="scientific">Monosiga brevicollis</name>
    <name type="common">Choanoflagellate</name>
    <dbReference type="NCBI Taxonomy" id="81824"/>
    <lineage>
        <taxon>Eukaryota</taxon>
        <taxon>Choanoflagellata</taxon>
        <taxon>Craspedida</taxon>
        <taxon>Salpingoecidae</taxon>
        <taxon>Monosiga</taxon>
    </lineage>
</organism>
<dbReference type="InParanoid" id="A9V800"/>
<feature type="compositionally biased region" description="Polar residues" evidence="1">
    <location>
        <begin position="193"/>
        <end position="206"/>
    </location>
</feature>
<feature type="region of interest" description="Disordered" evidence="1">
    <location>
        <begin position="1"/>
        <end position="24"/>
    </location>
</feature>
<evidence type="ECO:0000313" key="3">
    <source>
        <dbReference type="Proteomes" id="UP000001357"/>
    </source>
</evidence>
<dbReference type="RefSeq" id="XP_001748854.1">
    <property type="nucleotide sequence ID" value="XM_001748802.1"/>
</dbReference>
<feature type="region of interest" description="Disordered" evidence="1">
    <location>
        <begin position="537"/>
        <end position="594"/>
    </location>
</feature>
<dbReference type="EMBL" id="CH991566">
    <property type="protein sequence ID" value="EDQ86464.1"/>
    <property type="molecule type" value="Genomic_DNA"/>
</dbReference>
<keyword evidence="3" id="KW-1185">Reference proteome</keyword>
<feature type="compositionally biased region" description="Polar residues" evidence="1">
    <location>
        <begin position="215"/>
        <end position="269"/>
    </location>
</feature>
<feature type="compositionally biased region" description="Polar residues" evidence="1">
    <location>
        <begin position="545"/>
        <end position="562"/>
    </location>
</feature>
<gene>
    <name evidence="2" type="ORF">MONBRDRAFT_11024</name>
</gene>
<feature type="compositionally biased region" description="Basic residues" evidence="1">
    <location>
        <begin position="282"/>
        <end position="295"/>
    </location>
</feature>
<feature type="compositionally biased region" description="Low complexity" evidence="1">
    <location>
        <begin position="1333"/>
        <end position="1349"/>
    </location>
</feature>
<feature type="compositionally biased region" description="Low complexity" evidence="1">
    <location>
        <begin position="584"/>
        <end position="593"/>
    </location>
</feature>
<accession>A9V800</accession>
<feature type="region of interest" description="Disordered" evidence="1">
    <location>
        <begin position="1321"/>
        <end position="1360"/>
    </location>
</feature>
<feature type="compositionally biased region" description="Acidic residues" evidence="1">
    <location>
        <begin position="157"/>
        <end position="170"/>
    </location>
</feature>
<dbReference type="Proteomes" id="UP000001357">
    <property type="component" value="Unassembled WGS sequence"/>
</dbReference>
<sequence length="1360" mass="150332">MAAARTSTFRPVDREADEDEDSQTTELQINELLASLNKAFEAHGTEDHATAQSICATIVTTLDRSDAKSGSMLRKVRLDCQQYEGALDALILALDLMETPGFPLRPQIIIPGSWWRVQPTNYPKMNWQPTPLTSLVTDLKNANPSASVCLTLPSTPMEEDAEQSQEDESSDGNPDSSAGPQTRSERQDAAPLASNNVSCTSLTGSETMAVDGDPTSASQATEVSEASSSQDLAHSQEATQPTDQESTQPLDASSIPSVTSSIMQPSTNADPKPASDLERPSAKKPRLTRARSRQHRSIEPNNAPEALTRSASSQGTAGQLGRAIDGRAAWLAGGVYTANTALWLDHYHFARALLALRRLKKHESKHPLGRSGSRAEQAAALADAITTLANPQAPEVPLDNSTPAPPSDAIVIELSEVLHRGLYELDLLRQSQEQNSATRRRPYCINECDITIGSTKQLQTTLHAARHFFVGVAAERAGHYEEVLDRLSFLPTLEPNALPVQDLTNCVRYLRSWCKRRQALTEERQLAAEAVAALPASEPAVPEANQANDTQRSAGGLNSNDATPGVASPLARAGQSPSTVELMDTTSGDCSSDTTEKQQALAAIEKRLADWVAEYGDKGWRVFRLWLQTLALRPISAYALDFLRDINDFASRALHVVLKPLGDLLTRCREDQKYRASGRQEKPTRHKIATSMASLTFTLVHHVHNQVKQHGSSWNCDALGTVAVEPDLLALAQWLLHALLYLRVTIKENLDFLQVAQNYACALFVTQAAGPSVGLPTLSVTPAAFLADYYRSVRKLDLCSTSAEACHDPVAAPFAPQLLYHTHVIHFPDSFSYADIVHPIVCRGLDAVVKELIPRDASGWLLLRTLFDTAFEALPPNDAEAIMREAICPRPTVAELPNALVVTECRRARASGWSGELLRLYFSQKCDLIMVDEDEIAQDGPSFEDLALTAIYYDAGSSDSWCRFGKFHKEHASEWWNQDKLELDMERPQIADWLNRALVSFHMASLTPDSNDYVCWVGQEMGYICYLLGRLEEQMRGICTPFLHACEVTLERTPMEDAVWTQPLRVIHEMLSLLRALLGQVKSYYRATLHIVYLEVLKNVVSKQPDAIAQEFTDELASKNLEKALYAYFPMKNKNQFCDIYKWCDGNTDRLEEIMQPRTYHEVCSKLLTIYVQALCATLRDAVACLDEERPDDGVAEIESEYLDRLNRVLNVAEVLKTANTAPNFEAMASDEARRELKDALMLAADHLISVFPRLTKTQLPRTANDVSNHEKELDKHLALARRLRALDALNESPAMEAAETQLRARVLECRTLIPELRKGEEKVTLGWRRGPRPSAESPAPTSPANASPNEVASTEMDTA</sequence>
<feature type="compositionally biased region" description="Polar residues" evidence="1">
    <location>
        <begin position="172"/>
        <end position="182"/>
    </location>
</feature>
<proteinExistence type="predicted"/>
<evidence type="ECO:0000313" key="2">
    <source>
        <dbReference type="EMBL" id="EDQ86464.1"/>
    </source>
</evidence>
<dbReference type="GeneID" id="5894026"/>
<protein>
    <submittedName>
        <fullName evidence="2">Uncharacterized protein</fullName>
    </submittedName>
</protein>
<dbReference type="KEGG" id="mbr:MONBRDRAFT_11024"/>
<reference evidence="2 3" key="1">
    <citation type="journal article" date="2008" name="Nature">
        <title>The genome of the choanoflagellate Monosiga brevicollis and the origin of metazoans.</title>
        <authorList>
            <consortium name="JGI Sequencing"/>
            <person name="King N."/>
            <person name="Westbrook M.J."/>
            <person name="Young S.L."/>
            <person name="Kuo A."/>
            <person name="Abedin M."/>
            <person name="Chapman J."/>
            <person name="Fairclough S."/>
            <person name="Hellsten U."/>
            <person name="Isogai Y."/>
            <person name="Letunic I."/>
            <person name="Marr M."/>
            <person name="Pincus D."/>
            <person name="Putnam N."/>
            <person name="Rokas A."/>
            <person name="Wright K.J."/>
            <person name="Zuzow R."/>
            <person name="Dirks W."/>
            <person name="Good M."/>
            <person name="Goodstein D."/>
            <person name="Lemons D."/>
            <person name="Li W."/>
            <person name="Lyons J.B."/>
            <person name="Morris A."/>
            <person name="Nichols S."/>
            <person name="Richter D.J."/>
            <person name="Salamov A."/>
            <person name="Bork P."/>
            <person name="Lim W.A."/>
            <person name="Manning G."/>
            <person name="Miller W.T."/>
            <person name="McGinnis W."/>
            <person name="Shapiro H."/>
            <person name="Tjian R."/>
            <person name="Grigoriev I.V."/>
            <person name="Rokhsar D."/>
        </authorList>
    </citation>
    <scope>NUCLEOTIDE SEQUENCE [LARGE SCALE GENOMIC DNA]</scope>
    <source>
        <strain evidence="3">MX1 / ATCC 50154</strain>
    </source>
</reference>
<feature type="region of interest" description="Disordered" evidence="1">
    <location>
        <begin position="156"/>
        <end position="318"/>
    </location>
</feature>
<evidence type="ECO:0000256" key="1">
    <source>
        <dbReference type="SAM" id="MobiDB-lite"/>
    </source>
</evidence>
<name>A9V800_MONBE</name>